<reference evidence="2" key="1">
    <citation type="submission" date="2016-11" db="EMBL/GenBank/DDBJ databases">
        <authorList>
            <person name="Varghese N."/>
            <person name="Submissions S."/>
        </authorList>
    </citation>
    <scope>NUCLEOTIDE SEQUENCE [LARGE SCALE GENOMIC DNA]</scope>
    <source>
        <strain evidence="2">DSM 16057</strain>
    </source>
</reference>
<dbReference type="EMBL" id="FQZM01000009">
    <property type="protein sequence ID" value="SHI69510.1"/>
    <property type="molecule type" value="Genomic_DNA"/>
</dbReference>
<dbReference type="InterPro" id="IPR038695">
    <property type="entry name" value="Saro_0823-like_sf"/>
</dbReference>
<dbReference type="InterPro" id="IPR003795">
    <property type="entry name" value="DUF192"/>
</dbReference>
<dbReference type="STRING" id="1121432.SAMN02745219_00862"/>
<dbReference type="Pfam" id="PF02643">
    <property type="entry name" value="DUF192"/>
    <property type="match status" value="1"/>
</dbReference>
<dbReference type="Proteomes" id="UP000184529">
    <property type="component" value="Unassembled WGS sequence"/>
</dbReference>
<dbReference type="Gene3D" id="2.60.120.1140">
    <property type="entry name" value="Protein of unknown function DUF192"/>
    <property type="match status" value="1"/>
</dbReference>
<proteinExistence type="predicted"/>
<protein>
    <submittedName>
        <fullName evidence="1">Uncharacterized ACR, COG1430</fullName>
    </submittedName>
</protein>
<accession>A0A1M6D8N1</accession>
<organism evidence="1 2">
    <name type="scientific">Desulfofundulus thermosubterraneus DSM 16057</name>
    <dbReference type="NCBI Taxonomy" id="1121432"/>
    <lineage>
        <taxon>Bacteria</taxon>
        <taxon>Bacillati</taxon>
        <taxon>Bacillota</taxon>
        <taxon>Clostridia</taxon>
        <taxon>Eubacteriales</taxon>
        <taxon>Peptococcaceae</taxon>
        <taxon>Desulfofundulus</taxon>
    </lineage>
</organism>
<dbReference type="AlphaFoldDB" id="A0A1M6D8N1"/>
<keyword evidence="2" id="KW-1185">Reference proteome</keyword>
<name>A0A1M6D8N1_9FIRM</name>
<evidence type="ECO:0000313" key="2">
    <source>
        <dbReference type="Proteomes" id="UP000184529"/>
    </source>
</evidence>
<gene>
    <name evidence="1" type="ORF">SAMN02745219_00862</name>
</gene>
<sequence length="130" mass="14212">MAKKRGGFLEVRIGERNLPLKVRPAFGFWARLKGWMFATPPGEEEGLLLSPCRRIHTWGMRFSIDAVYLDRSGRVLAVEDNLPPGRVGGTYEGCSQVLELKAGSARACGIVAGDTLTFSGVTCRGYQNPP</sequence>
<evidence type="ECO:0000313" key="1">
    <source>
        <dbReference type="EMBL" id="SHI69510.1"/>
    </source>
</evidence>